<feature type="transmembrane region" description="Helical" evidence="6">
    <location>
        <begin position="331"/>
        <end position="348"/>
    </location>
</feature>
<feature type="transmembrane region" description="Helical" evidence="6">
    <location>
        <begin position="41"/>
        <end position="69"/>
    </location>
</feature>
<feature type="transmembrane region" description="Helical" evidence="6">
    <location>
        <begin position="174"/>
        <end position="202"/>
    </location>
</feature>
<feature type="transmembrane region" description="Helical" evidence="6">
    <location>
        <begin position="128"/>
        <end position="154"/>
    </location>
</feature>
<keyword evidence="2" id="KW-0813">Transport</keyword>
<evidence type="ECO:0000256" key="5">
    <source>
        <dbReference type="ARBA" id="ARBA00023136"/>
    </source>
</evidence>
<evidence type="ECO:0000256" key="3">
    <source>
        <dbReference type="ARBA" id="ARBA00022692"/>
    </source>
</evidence>
<comment type="caution">
    <text evidence="8">The sequence shown here is derived from an EMBL/GenBank/DDBJ whole genome shotgun (WGS) entry which is preliminary data.</text>
</comment>
<feature type="domain" description="Citrate transporter-like" evidence="7">
    <location>
        <begin position="54"/>
        <end position="415"/>
    </location>
</feature>
<dbReference type="GO" id="GO:0055085">
    <property type="term" value="P:transmembrane transport"/>
    <property type="evidence" value="ECO:0007669"/>
    <property type="project" value="InterPro"/>
</dbReference>
<sequence length="477" mass="51220">MKEKLFCGSKKYYINSAITIVLMFGFRFLPPIGTISQVGMGVLGVFLGAIYGWSTVGIFWPSALSIIALSFTGYGKFSELISTGMGSNTFIVLVTMFGLLAIINESGISMYLAKKIIGLKIGRGRPWVVVYLLMTACSLLFGVTGAFPIALMIWEIFYDMVDYNGIQKGKFTQFVVTAVMFGAILGGQIFPFTVVILVLFNIFTSTTGLAAPAFVSYVIWMLVISQLCTIVFILAGKYLLRIKAPKLEIKKDETLEKLDTYQKIVLGVAAAFVAVLVLSNILPSGWIFTQAVSGLGVSGVALVADIFLIAVRFTQGKTFQAYMSKSVGWDLLFMCMPITLISSALTSADTGISDWVCNLFIPVFSKLGPAVFLILIVVIPLILTNFLNNIVMGTLFIPIGFAIAGSLGLNQYLVVTLIIEATSMALVTPAACTPAAVLHGNSEWVTSNQAAKYGAVAVALAALVIIAAGIPLGMLLY</sequence>
<organism evidence="8 9">
    <name type="scientific">Diplocloster agilis</name>
    <dbReference type="NCBI Taxonomy" id="2850323"/>
    <lineage>
        <taxon>Bacteria</taxon>
        <taxon>Bacillati</taxon>
        <taxon>Bacillota</taxon>
        <taxon>Clostridia</taxon>
        <taxon>Lachnospirales</taxon>
        <taxon>Lachnospiraceae</taxon>
        <taxon>Diplocloster</taxon>
    </lineage>
</organism>
<keyword evidence="3 6" id="KW-0812">Transmembrane</keyword>
<comment type="subcellular location">
    <subcellularLocation>
        <location evidence="1">Membrane</location>
        <topology evidence="1">Multi-pass membrane protein</topology>
    </subcellularLocation>
</comment>
<keyword evidence="9" id="KW-1185">Reference proteome</keyword>
<feature type="transmembrane region" description="Helical" evidence="6">
    <location>
        <begin position="261"/>
        <end position="281"/>
    </location>
</feature>
<feature type="transmembrane region" description="Helical" evidence="6">
    <location>
        <begin position="12"/>
        <end position="29"/>
    </location>
</feature>
<evidence type="ECO:0000259" key="7">
    <source>
        <dbReference type="Pfam" id="PF03600"/>
    </source>
</evidence>
<proteinExistence type="predicted"/>
<evidence type="ECO:0000256" key="1">
    <source>
        <dbReference type="ARBA" id="ARBA00004141"/>
    </source>
</evidence>
<feature type="transmembrane region" description="Helical" evidence="6">
    <location>
        <begin position="287"/>
        <end position="311"/>
    </location>
</feature>
<evidence type="ECO:0000313" key="9">
    <source>
        <dbReference type="Proteomes" id="UP000712157"/>
    </source>
</evidence>
<dbReference type="Proteomes" id="UP000712157">
    <property type="component" value="Unassembled WGS sequence"/>
</dbReference>
<dbReference type="GO" id="GO:0016020">
    <property type="term" value="C:membrane"/>
    <property type="evidence" value="ECO:0007669"/>
    <property type="project" value="UniProtKB-SubCell"/>
</dbReference>
<dbReference type="AlphaFoldDB" id="A0A949NG10"/>
<dbReference type="RefSeq" id="WP_158346962.1">
    <property type="nucleotide sequence ID" value="NZ_JAHQCW010000032.1"/>
</dbReference>
<feature type="transmembrane region" description="Helical" evidence="6">
    <location>
        <begin position="360"/>
        <end position="383"/>
    </location>
</feature>
<feature type="transmembrane region" description="Helical" evidence="6">
    <location>
        <begin position="214"/>
        <end position="240"/>
    </location>
</feature>
<dbReference type="InterPro" id="IPR004680">
    <property type="entry name" value="Cit_transptr-like_dom"/>
</dbReference>
<keyword evidence="5 6" id="KW-0472">Membrane</keyword>
<gene>
    <name evidence="8" type="ORF">KTH89_17230</name>
</gene>
<keyword evidence="4 6" id="KW-1133">Transmembrane helix</keyword>
<protein>
    <recommendedName>
        <fullName evidence="7">Citrate transporter-like domain-containing protein</fullName>
    </recommendedName>
</protein>
<name>A0A949NG10_9FIRM</name>
<feature type="transmembrane region" description="Helical" evidence="6">
    <location>
        <begin position="395"/>
        <end position="419"/>
    </location>
</feature>
<accession>A0A949NG10</accession>
<evidence type="ECO:0000256" key="6">
    <source>
        <dbReference type="SAM" id="Phobius"/>
    </source>
</evidence>
<evidence type="ECO:0000313" key="8">
    <source>
        <dbReference type="EMBL" id="MBU9738289.1"/>
    </source>
</evidence>
<feature type="transmembrane region" description="Helical" evidence="6">
    <location>
        <begin position="90"/>
        <end position="113"/>
    </location>
</feature>
<dbReference type="Pfam" id="PF03600">
    <property type="entry name" value="CitMHS"/>
    <property type="match status" value="1"/>
</dbReference>
<feature type="transmembrane region" description="Helical" evidence="6">
    <location>
        <begin position="453"/>
        <end position="476"/>
    </location>
</feature>
<reference evidence="8" key="1">
    <citation type="submission" date="2021-06" db="EMBL/GenBank/DDBJ databases">
        <title>Description of novel taxa of the family Lachnospiraceae.</title>
        <authorList>
            <person name="Chaplin A.V."/>
            <person name="Sokolova S.R."/>
            <person name="Pikina A.P."/>
            <person name="Korzhanova M."/>
            <person name="Belova V."/>
            <person name="Korostin D."/>
            <person name="Efimov B.A."/>
        </authorList>
    </citation>
    <scope>NUCLEOTIDE SEQUENCE</scope>
    <source>
        <strain evidence="8">ASD5720</strain>
    </source>
</reference>
<evidence type="ECO:0000256" key="2">
    <source>
        <dbReference type="ARBA" id="ARBA00022448"/>
    </source>
</evidence>
<evidence type="ECO:0000256" key="4">
    <source>
        <dbReference type="ARBA" id="ARBA00022989"/>
    </source>
</evidence>
<dbReference type="EMBL" id="JAHQCW010000032">
    <property type="protein sequence ID" value="MBU9738289.1"/>
    <property type="molecule type" value="Genomic_DNA"/>
</dbReference>